<dbReference type="EMBL" id="JBHRTO010000001">
    <property type="protein sequence ID" value="MFC3181115.1"/>
    <property type="molecule type" value="Genomic_DNA"/>
</dbReference>
<name>A0ABV7IX71_9RHOB</name>
<evidence type="ECO:0000313" key="4">
    <source>
        <dbReference type="Proteomes" id="UP001595547"/>
    </source>
</evidence>
<dbReference type="Pfam" id="PF05170">
    <property type="entry name" value="AsmA"/>
    <property type="match status" value="2"/>
</dbReference>
<dbReference type="PANTHER" id="PTHR30441">
    <property type="entry name" value="DUF748 DOMAIN-CONTAINING PROTEIN"/>
    <property type="match status" value="1"/>
</dbReference>
<protein>
    <submittedName>
        <fullName evidence="3">AsmA family protein</fullName>
    </submittedName>
</protein>
<keyword evidence="1" id="KW-0175">Coiled coil</keyword>
<proteinExistence type="predicted"/>
<organism evidence="3 4">
    <name type="scientific">Cypionkella sinensis</name>
    <dbReference type="NCBI Taxonomy" id="1756043"/>
    <lineage>
        <taxon>Bacteria</taxon>
        <taxon>Pseudomonadati</taxon>
        <taxon>Pseudomonadota</taxon>
        <taxon>Alphaproteobacteria</taxon>
        <taxon>Rhodobacterales</taxon>
        <taxon>Paracoccaceae</taxon>
        <taxon>Cypionkella</taxon>
    </lineage>
</organism>
<dbReference type="InterPro" id="IPR052894">
    <property type="entry name" value="AsmA-related"/>
</dbReference>
<dbReference type="RefSeq" id="WP_380072726.1">
    <property type="nucleotide sequence ID" value="NZ_JBHRTO010000001.1"/>
</dbReference>
<evidence type="ECO:0000256" key="1">
    <source>
        <dbReference type="SAM" id="Coils"/>
    </source>
</evidence>
<dbReference type="Proteomes" id="UP001595547">
    <property type="component" value="Unassembled WGS sequence"/>
</dbReference>
<gene>
    <name evidence="3" type="ORF">ACFOGH_08965</name>
</gene>
<keyword evidence="4" id="KW-1185">Reference proteome</keyword>
<sequence length="664" mass="67371">MRWIIRSAIALVLLVIVLAGSVFLIPAEKVAAIAVAKFNTLTGRELTISGSVRPTIWPQLGVTTGPISVSNAEWSQEGPMVQAEGLSIAVDLAALIAGNVKITGIEAINPKIVLERSAKGAENWVFGGGGAGGTVSAATPGVGQPFTLDKAQVSGGAVVFADHRAGTRVELSGIAATVAIPDYTGPATLDMAAVMNGQSFRLNGNVGRFQEFLDGALVDGDFDLTAGDATAQFNGQLSTAPEAVGDLTADLGDLAAVSAFAGMAPPKLPSGLGAKTVKVTGGVTLTTAGSLHLRGGDVVLDGNRVTMDADLTTAGDRPKLSAKVVAGALDLAGVSGGQGGGAGGGAQAAGWPTDKIDVSALAAMDAVVSLSADSLDLGMVKFGPSQIVLTNDRARLVTELRKVSAYEGVISGQFVVNGRKGLSVGGDLSFAGMALQPLLADFGGYKRLVGTGDLRVKFLGSGASVDAIMQSLSGSGSLALSNGEILGLDIAGMLRTLDTSYVGEGQKTIFDSLGGSFTMAGGVLRNDDLLLKSPYITATGAGYVGVGGRNLEYRIKATALADDTGAGGLTAPLLIKGSWANPKFSLDLQALADEKLAEQKAALEAQAEAKRAELEAQAKAKLEAELGVVQQDGESLEDAARRRMNEAVDEGAQEALKKLLGGGN</sequence>
<dbReference type="InterPro" id="IPR007844">
    <property type="entry name" value="AsmA"/>
</dbReference>
<feature type="domain" description="AsmA" evidence="2">
    <location>
        <begin position="349"/>
        <end position="528"/>
    </location>
</feature>
<feature type="domain" description="AsmA" evidence="2">
    <location>
        <begin position="8"/>
        <end position="174"/>
    </location>
</feature>
<dbReference type="PANTHER" id="PTHR30441:SF4">
    <property type="entry name" value="PROTEIN ASMA"/>
    <property type="match status" value="1"/>
</dbReference>
<feature type="coiled-coil region" evidence="1">
    <location>
        <begin position="593"/>
        <end position="639"/>
    </location>
</feature>
<accession>A0ABV7IX71</accession>
<comment type="caution">
    <text evidence="3">The sequence shown here is derived from an EMBL/GenBank/DDBJ whole genome shotgun (WGS) entry which is preliminary data.</text>
</comment>
<evidence type="ECO:0000313" key="3">
    <source>
        <dbReference type="EMBL" id="MFC3181115.1"/>
    </source>
</evidence>
<reference evidence="4" key="1">
    <citation type="journal article" date="2019" name="Int. J. Syst. Evol. Microbiol.">
        <title>The Global Catalogue of Microorganisms (GCM) 10K type strain sequencing project: providing services to taxonomists for standard genome sequencing and annotation.</title>
        <authorList>
            <consortium name="The Broad Institute Genomics Platform"/>
            <consortium name="The Broad Institute Genome Sequencing Center for Infectious Disease"/>
            <person name="Wu L."/>
            <person name="Ma J."/>
        </authorList>
    </citation>
    <scope>NUCLEOTIDE SEQUENCE [LARGE SCALE GENOMIC DNA]</scope>
    <source>
        <strain evidence="4">KCTC 52039</strain>
    </source>
</reference>
<evidence type="ECO:0000259" key="2">
    <source>
        <dbReference type="Pfam" id="PF05170"/>
    </source>
</evidence>